<reference evidence="1" key="1">
    <citation type="journal article" date="2015" name="Nature">
        <title>Complex archaea that bridge the gap between prokaryotes and eukaryotes.</title>
        <authorList>
            <person name="Spang A."/>
            <person name="Saw J.H."/>
            <person name="Jorgensen S.L."/>
            <person name="Zaremba-Niedzwiedzka K."/>
            <person name="Martijn J."/>
            <person name="Lind A.E."/>
            <person name="van Eijk R."/>
            <person name="Schleper C."/>
            <person name="Guy L."/>
            <person name="Ettema T.J."/>
        </authorList>
    </citation>
    <scope>NUCLEOTIDE SEQUENCE</scope>
</reference>
<comment type="caution">
    <text evidence="1">The sequence shown here is derived from an EMBL/GenBank/DDBJ whole genome shotgun (WGS) entry which is preliminary data.</text>
</comment>
<name>A0A0F9R4Y1_9ZZZZ</name>
<gene>
    <name evidence="1" type="ORF">LCGC14_0694340</name>
</gene>
<organism evidence="1">
    <name type="scientific">marine sediment metagenome</name>
    <dbReference type="NCBI Taxonomy" id="412755"/>
    <lineage>
        <taxon>unclassified sequences</taxon>
        <taxon>metagenomes</taxon>
        <taxon>ecological metagenomes</taxon>
    </lineage>
</organism>
<accession>A0A0F9R4Y1</accession>
<proteinExistence type="predicted"/>
<sequence>MKLEVVMKVLMGGKEFKGKGSLILFGNRNRIYYRDWDLDQRREDAIKLNQRPDILADGWWKENWELFEEEKKQTLSDKWIRANEDEVCGDMNKFYLRDVKQFIKDIKEDIKKLGVESSIEQEFNRELFEVIDKRAGKRLI</sequence>
<dbReference type="EMBL" id="LAZR01001457">
    <property type="protein sequence ID" value="KKN44332.1"/>
    <property type="molecule type" value="Genomic_DNA"/>
</dbReference>
<dbReference type="AlphaFoldDB" id="A0A0F9R4Y1"/>
<protein>
    <submittedName>
        <fullName evidence="1">Uncharacterized protein</fullName>
    </submittedName>
</protein>
<evidence type="ECO:0000313" key="1">
    <source>
        <dbReference type="EMBL" id="KKN44332.1"/>
    </source>
</evidence>